<feature type="coiled-coil region" evidence="1">
    <location>
        <begin position="132"/>
        <end position="159"/>
    </location>
</feature>
<dbReference type="InterPro" id="IPR041140">
    <property type="entry name" value="DarA_N"/>
</dbReference>
<keyword evidence="3" id="KW-0614">Plasmid</keyword>
<sequence length="523" mass="55608">MPVTNALDFSSASAAEGALKKVKQWMVRAGQPVVATEFIDKPRRSNSITYREATLTLASGQLITLRVISTGDIYQAVLNKSVVPIKNHDDMAKAVAELASAAEKNQAAFQKSLARVKVALPPGMSTPKPKMAEALQQRVAELDGQIAERKATVADLQQQLGAMTDSTGGASSAPELGEWERDVLRALGKKGYLEDGQVSSKDARDVLVGLGYVDRYVEGMPEDQRDNVLTDKGREALAMLDSVPAPAMPAGPEPMSWLGFKLVNQAYVDQVGPMEVPSRFQIGADVFLGLGQDGDKMDIAAKVIGASFRAAKVHYTLAVPTEVVGDQQMYAVLHDVDSVSVATAEDLLDSTKQQLLVDSLEAFKEPQPEWPAMSLAVAYVDARDVVGTDPAMLDSSANAEAVAVLRMALDVMETNYPINIEAGNFDQAALQKRNADAYRRAIAMLDSAPVAISDSGLAQLVAIAAVSAAETSEIADQEALAELLALGMVEAESGLYLITGKGINALDDAGYDSMGEPYATSDD</sequence>
<dbReference type="EMBL" id="AP015032">
    <property type="protein sequence ID" value="BAW27462.1"/>
    <property type="molecule type" value="Genomic_DNA"/>
</dbReference>
<geneLocation type="plasmid" evidence="4">
    <name>pkf715c dna</name>
</geneLocation>
<evidence type="ECO:0000259" key="2">
    <source>
        <dbReference type="Pfam" id="PF18788"/>
    </source>
</evidence>
<keyword evidence="1" id="KW-0175">Coiled coil</keyword>
<gene>
    <name evidence="3" type="ORF">KF715C_pC290</name>
</gene>
<dbReference type="Pfam" id="PF18788">
    <property type="entry name" value="DarA_N"/>
    <property type="match status" value="1"/>
</dbReference>
<proteinExistence type="predicted"/>
<evidence type="ECO:0000313" key="4">
    <source>
        <dbReference type="Proteomes" id="UP000218731"/>
    </source>
</evidence>
<dbReference type="Proteomes" id="UP000218731">
    <property type="component" value="Plasmid pKF715C"/>
</dbReference>
<dbReference type="AlphaFoldDB" id="A0A1L7NPV8"/>
<accession>A0A1L7NPV8</accession>
<evidence type="ECO:0000256" key="1">
    <source>
        <dbReference type="SAM" id="Coils"/>
    </source>
</evidence>
<dbReference type="RefSeq" id="WP_096427194.1">
    <property type="nucleotide sequence ID" value="NZ_AP015032.1"/>
</dbReference>
<name>A0A1L7NPV8_PSEPU</name>
<reference evidence="3 4" key="1">
    <citation type="submission" date="2015-11" db="EMBL/GenBank/DDBJ databases">
        <title>Complete genome sequencing of a biphenyl-degrading bacterium, Pseudomonas putida KF715 (=NBRC110667).</title>
        <authorList>
            <person name="Suenaga H."/>
            <person name="Fujihara N."/>
            <person name="Watanabe T."/>
            <person name="Hirose J."/>
            <person name="Kimura N."/>
            <person name="Yamazoe A."/>
            <person name="Hosoyama A."/>
            <person name="Shimodaira J."/>
            <person name="Furukawa K."/>
        </authorList>
    </citation>
    <scope>NUCLEOTIDE SEQUENCE [LARGE SCALE GENOMIC DNA]</scope>
    <source>
        <strain evidence="3 4">KF715</strain>
        <plasmid evidence="4">Plasmid pkf715c dna</plasmid>
    </source>
</reference>
<organism evidence="3 4">
    <name type="scientific">Pseudomonas putida</name>
    <name type="common">Arthrobacter siderocapsulatus</name>
    <dbReference type="NCBI Taxonomy" id="303"/>
    <lineage>
        <taxon>Bacteria</taxon>
        <taxon>Pseudomonadati</taxon>
        <taxon>Pseudomonadota</taxon>
        <taxon>Gammaproteobacteria</taxon>
        <taxon>Pseudomonadales</taxon>
        <taxon>Pseudomonadaceae</taxon>
        <taxon>Pseudomonas</taxon>
    </lineage>
</organism>
<protein>
    <recommendedName>
        <fullName evidence="2">Defence against restriction A N-terminal domain-containing protein</fullName>
    </recommendedName>
</protein>
<feature type="domain" description="Defence against restriction A N-terminal" evidence="2">
    <location>
        <begin position="16"/>
        <end position="106"/>
    </location>
</feature>
<evidence type="ECO:0000313" key="3">
    <source>
        <dbReference type="EMBL" id="BAW27462.1"/>
    </source>
</evidence>